<proteinExistence type="inferred from homology"/>
<keyword evidence="6 13" id="KW-1133">Transmembrane helix</keyword>
<evidence type="ECO:0000256" key="2">
    <source>
        <dbReference type="ARBA" id="ARBA00022448"/>
    </source>
</evidence>
<evidence type="ECO:0000256" key="7">
    <source>
        <dbReference type="ARBA" id="ARBA00023065"/>
    </source>
</evidence>
<keyword evidence="2 13" id="KW-0813">Transport</keyword>
<comment type="function">
    <text evidence="10 13">F(1)F(0) ATP synthase produces ATP from ADP in the presence of a proton or sodium gradient. F-type ATPases consist of two structural domains, F(1) containing the extramembraneous catalytic core and F(0) containing the membrane proton channel, linked together by a central stalk and a peripheral stalk. During catalysis, ATP synthesis in the catalytic domain of F(1) is coupled via a rotary mechanism of the central stalk subunits to proton translocation.</text>
</comment>
<evidence type="ECO:0000256" key="4">
    <source>
        <dbReference type="ARBA" id="ARBA00022692"/>
    </source>
</evidence>
<dbReference type="HAMAP" id="MF_01398">
    <property type="entry name" value="ATP_synth_b_bprime"/>
    <property type="match status" value="1"/>
</dbReference>
<dbReference type="InterPro" id="IPR002146">
    <property type="entry name" value="ATP_synth_b/b'su_bac/chlpt"/>
</dbReference>
<dbReference type="Pfam" id="PF00430">
    <property type="entry name" value="ATP-synt_B"/>
    <property type="match status" value="1"/>
</dbReference>
<feature type="transmembrane region" description="Helical" evidence="13">
    <location>
        <begin position="6"/>
        <end position="26"/>
    </location>
</feature>
<keyword evidence="16" id="KW-1185">Reference proteome</keyword>
<keyword evidence="8 13" id="KW-0472">Membrane</keyword>
<evidence type="ECO:0000256" key="3">
    <source>
        <dbReference type="ARBA" id="ARBA00022547"/>
    </source>
</evidence>
<evidence type="ECO:0000256" key="5">
    <source>
        <dbReference type="ARBA" id="ARBA00022781"/>
    </source>
</evidence>
<comment type="similarity">
    <text evidence="1 13">Belongs to the ATPase B chain family.</text>
</comment>
<evidence type="ECO:0000256" key="6">
    <source>
        <dbReference type="ARBA" id="ARBA00022989"/>
    </source>
</evidence>
<keyword evidence="3 13" id="KW-0138">CF(0)</keyword>
<protein>
    <recommendedName>
        <fullName evidence="13">ATP synthase subunit b</fullName>
    </recommendedName>
    <alternativeName>
        <fullName evidence="13">ATP synthase F(0) sector subunit b</fullName>
    </alternativeName>
    <alternativeName>
        <fullName evidence="13">ATPase subunit I</fullName>
    </alternativeName>
    <alternativeName>
        <fullName evidence="13">F-type ATPase subunit b</fullName>
        <shortName evidence="13">F-ATPase subunit b</shortName>
    </alternativeName>
</protein>
<sequence length="258" mass="31045">MIDWFTVVAQIINFFILLWLLKHFLYQHIIDAMDEREQHMQQQSQNIADQKKQLQGEIDSYQQKNTDFAKECQEKQKQVDRELDVYREEQVQEIRNEVAQMQEKWKQSISSEQNTFMQDLRDFLIRETIAISRQTLRDVANEQLEDSIVANFFLQLQQLSKEDYRLLEKSGTPQQNKIVVMSTFEIKDEFRRKIQQILQEKIEEDFVLKFTKSSDLICGIELKLPEHKISWCLQNYLQDFERKVNVALQQEDVTSWKV</sequence>
<comment type="function">
    <text evidence="11">Component of the F(0) channel, it forms part of the peripheral stalk, linking F(1) to F(0). The b'-subunit is a diverged and duplicated form of b found in plants and photosynthetic bacteria.</text>
</comment>
<dbReference type="EMBL" id="AP019860">
    <property type="protein sequence ID" value="BBM85837.1"/>
    <property type="molecule type" value="Genomic_DNA"/>
</dbReference>
<evidence type="ECO:0000256" key="14">
    <source>
        <dbReference type="SAM" id="Coils"/>
    </source>
</evidence>
<evidence type="ECO:0000256" key="1">
    <source>
        <dbReference type="ARBA" id="ARBA00005513"/>
    </source>
</evidence>
<evidence type="ECO:0000256" key="8">
    <source>
        <dbReference type="ARBA" id="ARBA00023136"/>
    </source>
</evidence>
<dbReference type="GO" id="GO:0012505">
    <property type="term" value="C:endomembrane system"/>
    <property type="evidence" value="ECO:0007669"/>
    <property type="project" value="UniProtKB-SubCell"/>
</dbReference>
<dbReference type="PANTHER" id="PTHR33445:SF2">
    <property type="entry name" value="ATP SYNTHASE SUBUNIT B', CHLOROPLASTIC"/>
    <property type="match status" value="1"/>
</dbReference>
<dbReference type="GO" id="GO:0046933">
    <property type="term" value="F:proton-transporting ATP synthase activity, rotational mechanism"/>
    <property type="evidence" value="ECO:0007669"/>
    <property type="project" value="UniProtKB-UniRule"/>
</dbReference>
<evidence type="ECO:0000313" key="16">
    <source>
        <dbReference type="Proteomes" id="UP000326354"/>
    </source>
</evidence>
<keyword evidence="4 13" id="KW-0812">Transmembrane</keyword>
<dbReference type="CDD" id="cd06503">
    <property type="entry name" value="ATP-synt_Fo_b"/>
    <property type="match status" value="1"/>
</dbReference>
<name>A0A5S9F4I5_UABAM</name>
<dbReference type="GO" id="GO:0046961">
    <property type="term" value="F:proton-transporting ATPase activity, rotational mechanism"/>
    <property type="evidence" value="ECO:0007669"/>
    <property type="project" value="TreeGrafter"/>
</dbReference>
<evidence type="ECO:0000256" key="12">
    <source>
        <dbReference type="ARBA" id="ARBA00037847"/>
    </source>
</evidence>
<evidence type="ECO:0000256" key="10">
    <source>
        <dbReference type="ARBA" id="ARBA00025198"/>
    </source>
</evidence>
<keyword evidence="7 13" id="KW-0406">Ion transport</keyword>
<comment type="subcellular location">
    <subcellularLocation>
        <location evidence="13">Cell membrane</location>
        <topology evidence="13">Single-pass membrane protein</topology>
    </subcellularLocation>
    <subcellularLocation>
        <location evidence="12">Endomembrane system</location>
        <topology evidence="12">Single-pass membrane protein</topology>
    </subcellularLocation>
</comment>
<keyword evidence="13" id="KW-1003">Cell membrane</keyword>
<keyword evidence="5 13" id="KW-0375">Hydrogen ion transport</keyword>
<keyword evidence="14" id="KW-0175">Coiled coil</keyword>
<gene>
    <name evidence="13" type="primary">atpF</name>
    <name evidence="15" type="ORF">UABAM_04215</name>
</gene>
<dbReference type="GO" id="GO:0045259">
    <property type="term" value="C:proton-transporting ATP synthase complex"/>
    <property type="evidence" value="ECO:0007669"/>
    <property type="project" value="UniProtKB-KW"/>
</dbReference>
<dbReference type="RefSeq" id="WP_173013462.1">
    <property type="nucleotide sequence ID" value="NZ_AP019860.1"/>
</dbReference>
<comment type="subunit">
    <text evidence="13">F-type ATPases have 2 components, F(1) - the catalytic core - and F(0) - the membrane proton channel. F(1) has five subunits: alpha(3), beta(3), gamma(1), delta(1), epsilon(1). F(0) has three main subunits: a(1), b(2) and c(10-14). The alpha and beta chains form an alternating ring which encloses part of the gamma chain. F(1) is attached to F(0) by a central stalk formed by the gamma and epsilon chains, while a peripheral stalk is formed by the delta and b chains.</text>
</comment>
<accession>A0A5S9F4I5</accession>
<dbReference type="KEGG" id="uam:UABAM_04215"/>
<dbReference type="PANTHER" id="PTHR33445">
    <property type="entry name" value="ATP SYNTHASE SUBUNIT B', CHLOROPLASTIC"/>
    <property type="match status" value="1"/>
</dbReference>
<evidence type="ECO:0000256" key="11">
    <source>
        <dbReference type="ARBA" id="ARBA00025614"/>
    </source>
</evidence>
<feature type="coiled-coil region" evidence="14">
    <location>
        <begin position="33"/>
        <end position="89"/>
    </location>
</feature>
<reference evidence="15 16" key="1">
    <citation type="submission" date="2019-08" db="EMBL/GenBank/DDBJ databases">
        <title>Complete genome sequence of Candidatus Uab amorphum.</title>
        <authorList>
            <person name="Shiratori T."/>
            <person name="Suzuki S."/>
            <person name="Kakizawa Y."/>
            <person name="Ishida K."/>
        </authorList>
    </citation>
    <scope>NUCLEOTIDE SEQUENCE [LARGE SCALE GENOMIC DNA]</scope>
    <source>
        <strain evidence="15 16">SRT547</strain>
    </source>
</reference>
<dbReference type="GO" id="GO:0005886">
    <property type="term" value="C:plasma membrane"/>
    <property type="evidence" value="ECO:0007669"/>
    <property type="project" value="UniProtKB-SubCell"/>
</dbReference>
<dbReference type="InterPro" id="IPR050059">
    <property type="entry name" value="ATP_synthase_B_chain"/>
</dbReference>
<organism evidence="15 16">
    <name type="scientific">Uabimicrobium amorphum</name>
    <dbReference type="NCBI Taxonomy" id="2596890"/>
    <lineage>
        <taxon>Bacteria</taxon>
        <taxon>Pseudomonadati</taxon>
        <taxon>Planctomycetota</taxon>
        <taxon>Candidatus Uabimicrobiia</taxon>
        <taxon>Candidatus Uabimicrobiales</taxon>
        <taxon>Candidatus Uabimicrobiaceae</taxon>
        <taxon>Candidatus Uabimicrobium</taxon>
    </lineage>
</organism>
<evidence type="ECO:0000256" key="13">
    <source>
        <dbReference type="HAMAP-Rule" id="MF_01398"/>
    </source>
</evidence>
<evidence type="ECO:0000313" key="15">
    <source>
        <dbReference type="EMBL" id="BBM85837.1"/>
    </source>
</evidence>
<dbReference type="Proteomes" id="UP000326354">
    <property type="component" value="Chromosome"/>
</dbReference>
<evidence type="ECO:0000256" key="9">
    <source>
        <dbReference type="ARBA" id="ARBA00023310"/>
    </source>
</evidence>
<keyword evidence="9 13" id="KW-0066">ATP synthesis</keyword>
<dbReference type="AlphaFoldDB" id="A0A5S9F4I5"/>